<keyword evidence="1" id="KW-0732">Signal</keyword>
<feature type="signal peptide" evidence="1">
    <location>
        <begin position="1"/>
        <end position="23"/>
    </location>
</feature>
<sequence length="185" mass="19424">MAAATCCVAVAFAGLLAASGSVATPARPRPAPPASLCSGGERVVYSCGFGAKIGSVCLGRSSLHYRFGRLGRPELAVASTPDWRNIRTGGNRSQGGLNQDYIRFTNGLTHYVVHVDETGSLNESPGIRSSGIEVLRGASGERQIASLACKTSARFNREAFDALQTAAPQDWVGTETPGSPFEMVY</sequence>
<comment type="caution">
    <text evidence="2">The sequence shown here is derived from an EMBL/GenBank/DDBJ whole genome shotgun (WGS) entry which is preliminary data.</text>
</comment>
<dbReference type="Proteomes" id="UP000562395">
    <property type="component" value="Unassembled WGS sequence"/>
</dbReference>
<dbReference type="AlphaFoldDB" id="A0A7W6EVX1"/>
<name>A0A7W6EVX1_9SPHN</name>
<evidence type="ECO:0008006" key="4">
    <source>
        <dbReference type="Google" id="ProtNLM"/>
    </source>
</evidence>
<reference evidence="2 3" key="1">
    <citation type="submission" date="2020-08" db="EMBL/GenBank/DDBJ databases">
        <title>Genomic Encyclopedia of Type Strains, Phase IV (KMG-IV): sequencing the most valuable type-strain genomes for metagenomic binning, comparative biology and taxonomic classification.</title>
        <authorList>
            <person name="Goeker M."/>
        </authorList>
    </citation>
    <scope>NUCLEOTIDE SEQUENCE [LARGE SCALE GENOMIC DNA]</scope>
    <source>
        <strain evidence="2 3">DSM 14552</strain>
    </source>
</reference>
<gene>
    <name evidence="2" type="ORF">GGQ88_001410</name>
</gene>
<evidence type="ECO:0000313" key="2">
    <source>
        <dbReference type="EMBL" id="MBB3860149.1"/>
    </source>
</evidence>
<proteinExistence type="predicted"/>
<dbReference type="EMBL" id="JACICY010000002">
    <property type="protein sequence ID" value="MBB3860149.1"/>
    <property type="molecule type" value="Genomic_DNA"/>
</dbReference>
<evidence type="ECO:0000256" key="1">
    <source>
        <dbReference type="SAM" id="SignalP"/>
    </source>
</evidence>
<accession>A0A7W6EVX1</accession>
<feature type="chain" id="PRO_5031230873" description="Secreted protein" evidence="1">
    <location>
        <begin position="24"/>
        <end position="185"/>
    </location>
</feature>
<organism evidence="2 3">
    <name type="scientific">Novosphingobium hassiacum</name>
    <dbReference type="NCBI Taxonomy" id="173676"/>
    <lineage>
        <taxon>Bacteria</taxon>
        <taxon>Pseudomonadati</taxon>
        <taxon>Pseudomonadota</taxon>
        <taxon>Alphaproteobacteria</taxon>
        <taxon>Sphingomonadales</taxon>
        <taxon>Sphingomonadaceae</taxon>
        <taxon>Novosphingobium</taxon>
    </lineage>
</organism>
<protein>
    <recommendedName>
        <fullName evidence="4">Secreted protein</fullName>
    </recommendedName>
</protein>
<keyword evidence="3" id="KW-1185">Reference proteome</keyword>
<evidence type="ECO:0000313" key="3">
    <source>
        <dbReference type="Proteomes" id="UP000562395"/>
    </source>
</evidence>
<dbReference type="RefSeq" id="WP_183612387.1">
    <property type="nucleotide sequence ID" value="NZ_JACICY010000002.1"/>
</dbReference>